<evidence type="ECO:0000256" key="5">
    <source>
        <dbReference type="ARBA" id="ARBA00023242"/>
    </source>
</evidence>
<dbReference type="AlphaFoldDB" id="A0A835DYI0"/>
<feature type="domain" description="AP2/ERF" evidence="7">
    <location>
        <begin position="38"/>
        <end position="94"/>
    </location>
</feature>
<dbReference type="InterPro" id="IPR016177">
    <property type="entry name" value="DNA-bd_dom_sf"/>
</dbReference>
<name>A0A835DYI0_9POAL</name>
<comment type="subcellular location">
    <subcellularLocation>
        <location evidence="1">Nucleus</location>
    </subcellularLocation>
</comment>
<evidence type="ECO:0000313" key="9">
    <source>
        <dbReference type="Proteomes" id="UP000636709"/>
    </source>
</evidence>
<dbReference type="PANTHER" id="PTHR31677:SF254">
    <property type="entry name" value="AP2_ERF DOMAIN-CONTAINING PROTEIN"/>
    <property type="match status" value="1"/>
</dbReference>
<keyword evidence="2" id="KW-0805">Transcription regulation</keyword>
<dbReference type="SMART" id="SM00380">
    <property type="entry name" value="AP2"/>
    <property type="match status" value="1"/>
</dbReference>
<evidence type="ECO:0000256" key="3">
    <source>
        <dbReference type="ARBA" id="ARBA00023125"/>
    </source>
</evidence>
<dbReference type="GO" id="GO:0005634">
    <property type="term" value="C:nucleus"/>
    <property type="evidence" value="ECO:0007669"/>
    <property type="project" value="UniProtKB-SubCell"/>
</dbReference>
<dbReference type="EMBL" id="JACEFO010002479">
    <property type="protein sequence ID" value="KAF8658491.1"/>
    <property type="molecule type" value="Genomic_DNA"/>
</dbReference>
<keyword evidence="4" id="KW-0804">Transcription</keyword>
<dbReference type="OrthoDB" id="694266at2759"/>
<accession>A0A835DYI0</accession>
<protein>
    <recommendedName>
        <fullName evidence="7">AP2/ERF domain-containing protein</fullName>
    </recommendedName>
</protein>
<feature type="region of interest" description="Disordered" evidence="6">
    <location>
        <begin position="20"/>
        <end position="41"/>
    </location>
</feature>
<feature type="region of interest" description="Disordered" evidence="6">
    <location>
        <begin position="132"/>
        <end position="167"/>
    </location>
</feature>
<gene>
    <name evidence="8" type="ORF">HU200_058945</name>
</gene>
<sequence>MDDVHGNFFQLVKEAAAAAKAEREEAGLPPPQPPENKGYRGVRRHYGKWGAEIRDPLDSERAWLGTYATAEEAAYAYDIAARVVQGNRARPNFIMAPPMPEDEDANAEVVFAYFADLRHSRLARAEKRAAEAAAAAAAAAAPPVPAPAPDVTTPAESDANNADADHE</sequence>
<evidence type="ECO:0000256" key="4">
    <source>
        <dbReference type="ARBA" id="ARBA00023163"/>
    </source>
</evidence>
<comment type="caution">
    <text evidence="8">The sequence shown here is derived from an EMBL/GenBank/DDBJ whole genome shotgun (WGS) entry which is preliminary data.</text>
</comment>
<organism evidence="8 9">
    <name type="scientific">Digitaria exilis</name>
    <dbReference type="NCBI Taxonomy" id="1010633"/>
    <lineage>
        <taxon>Eukaryota</taxon>
        <taxon>Viridiplantae</taxon>
        <taxon>Streptophyta</taxon>
        <taxon>Embryophyta</taxon>
        <taxon>Tracheophyta</taxon>
        <taxon>Spermatophyta</taxon>
        <taxon>Magnoliopsida</taxon>
        <taxon>Liliopsida</taxon>
        <taxon>Poales</taxon>
        <taxon>Poaceae</taxon>
        <taxon>PACMAD clade</taxon>
        <taxon>Panicoideae</taxon>
        <taxon>Panicodae</taxon>
        <taxon>Paniceae</taxon>
        <taxon>Anthephorinae</taxon>
        <taxon>Digitaria</taxon>
    </lineage>
</organism>
<feature type="compositionally biased region" description="Low complexity" evidence="6">
    <location>
        <begin position="132"/>
        <end position="141"/>
    </location>
</feature>
<dbReference type="Gene3D" id="3.30.730.10">
    <property type="entry name" value="AP2/ERF domain"/>
    <property type="match status" value="1"/>
</dbReference>
<reference evidence="8" key="1">
    <citation type="submission" date="2020-07" db="EMBL/GenBank/DDBJ databases">
        <title>Genome sequence and genetic diversity analysis of an under-domesticated orphan crop, white fonio (Digitaria exilis).</title>
        <authorList>
            <person name="Bennetzen J.L."/>
            <person name="Chen S."/>
            <person name="Ma X."/>
            <person name="Wang X."/>
            <person name="Yssel A.E.J."/>
            <person name="Chaluvadi S.R."/>
            <person name="Johnson M."/>
            <person name="Gangashetty P."/>
            <person name="Hamidou F."/>
            <person name="Sanogo M.D."/>
            <person name="Zwaenepoel A."/>
            <person name="Wallace J."/>
            <person name="Van De Peer Y."/>
            <person name="Van Deynze A."/>
        </authorList>
    </citation>
    <scope>NUCLEOTIDE SEQUENCE</scope>
    <source>
        <tissue evidence="8">Leaves</tissue>
    </source>
</reference>
<evidence type="ECO:0000313" key="8">
    <source>
        <dbReference type="EMBL" id="KAF8658491.1"/>
    </source>
</evidence>
<dbReference type="GO" id="GO:0003677">
    <property type="term" value="F:DNA binding"/>
    <property type="evidence" value="ECO:0007669"/>
    <property type="project" value="UniProtKB-KW"/>
</dbReference>
<keyword evidence="9" id="KW-1185">Reference proteome</keyword>
<dbReference type="SUPFAM" id="SSF54171">
    <property type="entry name" value="DNA-binding domain"/>
    <property type="match status" value="1"/>
</dbReference>
<dbReference type="InterPro" id="IPR001471">
    <property type="entry name" value="AP2/ERF_dom"/>
</dbReference>
<evidence type="ECO:0000256" key="6">
    <source>
        <dbReference type="SAM" id="MobiDB-lite"/>
    </source>
</evidence>
<evidence type="ECO:0000256" key="1">
    <source>
        <dbReference type="ARBA" id="ARBA00004123"/>
    </source>
</evidence>
<dbReference type="GO" id="GO:0003700">
    <property type="term" value="F:DNA-binding transcription factor activity"/>
    <property type="evidence" value="ECO:0007669"/>
    <property type="project" value="InterPro"/>
</dbReference>
<proteinExistence type="predicted"/>
<evidence type="ECO:0000256" key="2">
    <source>
        <dbReference type="ARBA" id="ARBA00023015"/>
    </source>
</evidence>
<keyword evidence="5" id="KW-0539">Nucleus</keyword>
<keyword evidence="3" id="KW-0238">DNA-binding</keyword>
<dbReference type="PROSITE" id="PS51032">
    <property type="entry name" value="AP2_ERF"/>
    <property type="match status" value="1"/>
</dbReference>
<dbReference type="Proteomes" id="UP000636709">
    <property type="component" value="Unassembled WGS sequence"/>
</dbReference>
<dbReference type="PANTHER" id="PTHR31677">
    <property type="entry name" value="AP2 DOMAIN CLASS TRANSCRIPTION FACTOR"/>
    <property type="match status" value="1"/>
</dbReference>
<dbReference type="InterPro" id="IPR036955">
    <property type="entry name" value="AP2/ERF_dom_sf"/>
</dbReference>
<evidence type="ECO:0000259" key="7">
    <source>
        <dbReference type="PROSITE" id="PS51032"/>
    </source>
</evidence>